<dbReference type="OrthoDB" id="60843at2759"/>
<name>A0A5N6PQH8_9ASTR</name>
<dbReference type="EMBL" id="SZYD01000003">
    <property type="protein sequence ID" value="KAD6795417.1"/>
    <property type="molecule type" value="Genomic_DNA"/>
</dbReference>
<dbReference type="GO" id="GO:0004722">
    <property type="term" value="F:protein serine/threonine phosphatase activity"/>
    <property type="evidence" value="ECO:0007669"/>
    <property type="project" value="TreeGrafter"/>
</dbReference>
<accession>A0A5N6PQH8</accession>
<dbReference type="InterPro" id="IPR039123">
    <property type="entry name" value="PPTC7"/>
</dbReference>
<dbReference type="PANTHER" id="PTHR12320">
    <property type="entry name" value="PROTEIN PHOSPHATASE 2C"/>
    <property type="match status" value="1"/>
</dbReference>
<dbReference type="InterPro" id="IPR036457">
    <property type="entry name" value="PPM-type-like_dom_sf"/>
</dbReference>
<evidence type="ECO:0000313" key="2">
    <source>
        <dbReference type="EMBL" id="KAD6795417.1"/>
    </source>
</evidence>
<dbReference type="PANTHER" id="PTHR12320:SF1">
    <property type="entry name" value="PROTEIN PHOSPHATASE PTC7 HOMOLOG"/>
    <property type="match status" value="1"/>
</dbReference>
<dbReference type="InterPro" id="IPR001932">
    <property type="entry name" value="PPM-type_phosphatase-like_dom"/>
</dbReference>
<dbReference type="Gene3D" id="3.60.40.10">
    <property type="entry name" value="PPM-type phosphatase domain"/>
    <property type="match status" value="1"/>
</dbReference>
<dbReference type="SUPFAM" id="SSF81606">
    <property type="entry name" value="PP2C-like"/>
    <property type="match status" value="1"/>
</dbReference>
<gene>
    <name evidence="2" type="ORF">E3N88_06313</name>
</gene>
<dbReference type="AlphaFoldDB" id="A0A5N6PQH8"/>
<proteinExistence type="predicted"/>
<comment type="caution">
    <text evidence="2">The sequence shown here is derived from an EMBL/GenBank/DDBJ whole genome shotgun (WGS) entry which is preliminary data.</text>
</comment>
<keyword evidence="3" id="KW-1185">Reference proteome</keyword>
<sequence>MSNHCSNLCNCRSFSFCTSFLTPLKPYVTNLRPYFPFQRSLILINRRFRSRSPFLHLTLTAQSSSDIVLIATTEHHDGSLVFRFGDASEVVENDEAEELESQTEGESSGVKVVDGDQERQVIIKTGDRGYDGGEGRLIEVADGIRNVDIDIDIAESETIAITNLRDYQAESRERLPDVTEKENLLSQSDAKMSYSVIVVESTLDEAKFNVHLDEDESSDSKINFLDNSPNIEKSAYREGTLMKISDDKTVNPSVTVELESSQVSQIEAMDDLDMVEIEDTRKGDVIIDEATLIDELSPSNPLDSQLMYSVNEDVEEELKGMNINEATILDELPSTDQLVAEPALDEVGQLQSVHVKDQTVEDESLQLSIKNREENDLAYVTTVSHIEKVETAVEEEVIHPQSISPLEFKPTIQVLNTDLQDTMGQNLNDGILEVDNEIKDPSVSVKLETIQVSNNEVMNVKQPCTEDESQMVESKDTNEGVIIDLSNHATMHASDGDMDESLQDMNICEAAFIDEIPTSESFEAEPTLEVSTTKGIDVKDVHMDERLQDMNISEGTFNDEMPTSDPFGVEPNFEVSTTKGMDVKDVNMDERLQDMNISEGTYIHEMPTSDPIGVEPSFEDSTTNGISVKNVGMDERLQVENISKGTFIDNIPASDPLGVDATFEVSNTKGMDVKDVNMDTRLQNVNISVGTSIDEMPTSDSLGAETTLEVSAAKGMDVKDVDIDKRLQDMNISVGTPIDEMPTSDSLGAETTLEVSTAKVMNVKDVDIDERLQDMNISEAIFIDEMPTSDVLGAEQTLEVSTTEGMDVKDLAVEDELQLLKQGAHDPLLEAGCTEGMVGRRELAEATEVTALFLATEAEVESREEIFVTGDFLLSGAALLEHPFKALTGGHDACFVAGSKWLGVANGVNKWSFEGTDPGIYAQELMRTCEEIVLDTSSVPVSNPVELLCRGVKETNMSGSANVLIANFNGQALHVANIGDTRFLVIRHGSIYMKSSPLLHEFHFALQVEDSDDPLQLEHMIELEMGDIVVSATDGLFDNLYEREIAMIVSKSFQAGMKPQEIAKILATRAQEVGKSAFVRSPFSDAAQAAGYTGYAGGKPDNVAVIVSLVEKRSELPAA</sequence>
<dbReference type="GO" id="GO:0009507">
    <property type="term" value="C:chloroplast"/>
    <property type="evidence" value="ECO:0007669"/>
    <property type="project" value="TreeGrafter"/>
</dbReference>
<feature type="domain" description="PPM-type phosphatase" evidence="1">
    <location>
        <begin position="876"/>
        <end position="1110"/>
    </location>
</feature>
<dbReference type="PROSITE" id="PS51746">
    <property type="entry name" value="PPM_2"/>
    <property type="match status" value="1"/>
</dbReference>
<organism evidence="2 3">
    <name type="scientific">Mikania micrantha</name>
    <name type="common">bitter vine</name>
    <dbReference type="NCBI Taxonomy" id="192012"/>
    <lineage>
        <taxon>Eukaryota</taxon>
        <taxon>Viridiplantae</taxon>
        <taxon>Streptophyta</taxon>
        <taxon>Embryophyta</taxon>
        <taxon>Tracheophyta</taxon>
        <taxon>Spermatophyta</taxon>
        <taxon>Magnoliopsida</taxon>
        <taxon>eudicotyledons</taxon>
        <taxon>Gunneridae</taxon>
        <taxon>Pentapetalae</taxon>
        <taxon>asterids</taxon>
        <taxon>campanulids</taxon>
        <taxon>Asterales</taxon>
        <taxon>Asteraceae</taxon>
        <taxon>Asteroideae</taxon>
        <taxon>Heliantheae alliance</taxon>
        <taxon>Eupatorieae</taxon>
        <taxon>Mikania</taxon>
    </lineage>
</organism>
<evidence type="ECO:0000313" key="3">
    <source>
        <dbReference type="Proteomes" id="UP000326396"/>
    </source>
</evidence>
<protein>
    <recommendedName>
        <fullName evidence="1">PPM-type phosphatase domain-containing protein</fullName>
    </recommendedName>
</protein>
<evidence type="ECO:0000259" key="1">
    <source>
        <dbReference type="PROSITE" id="PS51746"/>
    </source>
</evidence>
<reference evidence="2 3" key="1">
    <citation type="submission" date="2019-05" db="EMBL/GenBank/DDBJ databases">
        <title>Mikania micrantha, genome provides insights into the molecular mechanism of rapid growth.</title>
        <authorList>
            <person name="Liu B."/>
        </authorList>
    </citation>
    <scope>NUCLEOTIDE SEQUENCE [LARGE SCALE GENOMIC DNA]</scope>
    <source>
        <strain evidence="2">NLD-2019</strain>
        <tissue evidence="2">Leaf</tissue>
    </source>
</reference>
<dbReference type="Proteomes" id="UP000326396">
    <property type="component" value="Linkage Group LG11"/>
</dbReference>